<reference evidence="1 2" key="1">
    <citation type="submission" date="2023-08" db="EMBL/GenBank/DDBJ databases">
        <title>Phytohabitans sansha sp. nov., isolated from marine sediment.</title>
        <authorList>
            <person name="Zhao Y."/>
            <person name="Yi K."/>
        </authorList>
    </citation>
    <scope>NUCLEOTIDE SEQUENCE [LARGE SCALE GENOMIC DNA]</scope>
    <source>
        <strain evidence="1 2">ZYX-F-186</strain>
    </source>
</reference>
<evidence type="ECO:0008006" key="3">
    <source>
        <dbReference type="Google" id="ProtNLM"/>
    </source>
</evidence>
<accession>A0ABU0ZRF6</accession>
<evidence type="ECO:0000313" key="1">
    <source>
        <dbReference type="EMBL" id="MDQ7908527.1"/>
    </source>
</evidence>
<comment type="caution">
    <text evidence="1">The sequence shown here is derived from an EMBL/GenBank/DDBJ whole genome shotgun (WGS) entry which is preliminary data.</text>
</comment>
<name>A0ABU0ZRF6_9ACTN</name>
<protein>
    <recommendedName>
        <fullName evidence="3">Transposase DDE domain-containing protein</fullName>
    </recommendedName>
</protein>
<dbReference type="Proteomes" id="UP001230908">
    <property type="component" value="Unassembled WGS sequence"/>
</dbReference>
<gene>
    <name evidence="1" type="ORF">RB614_28755</name>
</gene>
<dbReference type="RefSeq" id="WP_308715798.1">
    <property type="nucleotide sequence ID" value="NZ_JAVHUY010000031.1"/>
</dbReference>
<proteinExistence type="predicted"/>
<keyword evidence="2" id="KW-1185">Reference proteome</keyword>
<dbReference type="EMBL" id="JAVHUY010000031">
    <property type="protein sequence ID" value="MDQ7908527.1"/>
    <property type="molecule type" value="Genomic_DNA"/>
</dbReference>
<evidence type="ECO:0000313" key="2">
    <source>
        <dbReference type="Proteomes" id="UP001230908"/>
    </source>
</evidence>
<organism evidence="1 2">
    <name type="scientific">Phytohabitans maris</name>
    <dbReference type="NCBI Taxonomy" id="3071409"/>
    <lineage>
        <taxon>Bacteria</taxon>
        <taxon>Bacillati</taxon>
        <taxon>Actinomycetota</taxon>
        <taxon>Actinomycetes</taxon>
        <taxon>Micromonosporales</taxon>
        <taxon>Micromonosporaceae</taxon>
    </lineage>
</organism>
<sequence length="107" mass="12340">MTSGTGCGPRPGGWGICSRVCCRDLYLLRPAYRNERRTWPFPGWLRQHVEAIFWTLRGQLGLQARPGRVPASLWTRIVQRLLDLNALIWHNWTIGTPIKRSLIAYDP</sequence>